<accession>A0A8X7P4Z1</accession>
<sequence length="162" mass="17527">MCAGALNLRAPPVDDRHGVSGRCVSAGEGCTGALFLTEESSRGGRLRRCVKSPPESSSSVGVTGESSESEEEEDGAVSSQQGRWLDSFGSSLEDSLPERIIKSLHRKSKSFGNLLEASNNAKELEKVESPLNKRRRLLIANKLRRRSLSVEEVTLAISDLID</sequence>
<dbReference type="Proteomes" id="UP000886595">
    <property type="component" value="Unassembled WGS sequence"/>
</dbReference>
<keyword evidence="3" id="KW-1185">Reference proteome</keyword>
<feature type="region of interest" description="Disordered" evidence="1">
    <location>
        <begin position="45"/>
        <end position="90"/>
    </location>
</feature>
<feature type="compositionally biased region" description="Low complexity" evidence="1">
    <location>
        <begin position="55"/>
        <end position="66"/>
    </location>
</feature>
<dbReference type="AlphaFoldDB" id="A0A8X7P4Z1"/>
<evidence type="ECO:0000256" key="1">
    <source>
        <dbReference type="SAM" id="MobiDB-lite"/>
    </source>
</evidence>
<evidence type="ECO:0000313" key="3">
    <source>
        <dbReference type="Proteomes" id="UP000886595"/>
    </source>
</evidence>
<reference evidence="2 3" key="1">
    <citation type="submission" date="2020-02" db="EMBL/GenBank/DDBJ databases">
        <authorList>
            <person name="Ma Q."/>
            <person name="Huang Y."/>
            <person name="Song X."/>
            <person name="Pei D."/>
        </authorList>
    </citation>
    <scope>NUCLEOTIDE SEQUENCE [LARGE SCALE GENOMIC DNA]</scope>
    <source>
        <strain evidence="2">Sxm20200214</strain>
        <tissue evidence="2">Leaf</tissue>
    </source>
</reference>
<evidence type="ECO:0000313" key="2">
    <source>
        <dbReference type="EMBL" id="KAG2244287.1"/>
    </source>
</evidence>
<dbReference type="EMBL" id="JAAMPC010000094">
    <property type="protein sequence ID" value="KAG2244287.1"/>
    <property type="molecule type" value="Genomic_DNA"/>
</dbReference>
<gene>
    <name evidence="2" type="ORF">Bca52824_093884</name>
</gene>
<dbReference type="OrthoDB" id="696276at2759"/>
<comment type="caution">
    <text evidence="2">The sequence shown here is derived from an EMBL/GenBank/DDBJ whole genome shotgun (WGS) entry which is preliminary data.</text>
</comment>
<protein>
    <submittedName>
        <fullName evidence="2">Uncharacterized protein</fullName>
    </submittedName>
</protein>
<proteinExistence type="predicted"/>
<name>A0A8X7P4Z1_BRACI</name>
<organism evidence="2 3">
    <name type="scientific">Brassica carinata</name>
    <name type="common">Ethiopian mustard</name>
    <name type="synonym">Abyssinian cabbage</name>
    <dbReference type="NCBI Taxonomy" id="52824"/>
    <lineage>
        <taxon>Eukaryota</taxon>
        <taxon>Viridiplantae</taxon>
        <taxon>Streptophyta</taxon>
        <taxon>Embryophyta</taxon>
        <taxon>Tracheophyta</taxon>
        <taxon>Spermatophyta</taxon>
        <taxon>Magnoliopsida</taxon>
        <taxon>eudicotyledons</taxon>
        <taxon>Gunneridae</taxon>
        <taxon>Pentapetalae</taxon>
        <taxon>rosids</taxon>
        <taxon>malvids</taxon>
        <taxon>Brassicales</taxon>
        <taxon>Brassicaceae</taxon>
        <taxon>Brassiceae</taxon>
        <taxon>Brassica</taxon>
    </lineage>
</organism>